<feature type="compositionally biased region" description="Low complexity" evidence="1">
    <location>
        <begin position="793"/>
        <end position="803"/>
    </location>
</feature>
<evidence type="ECO:0000256" key="1">
    <source>
        <dbReference type="SAM" id="MobiDB-lite"/>
    </source>
</evidence>
<sequence>MPASSSDLGATSTRSCPGIIVQWPPELELNFNETFPFHRVPIGRSNGDLPFYIELQDGGKKVVAWSKTCTRLLTPFAFHCHECDKVLGRLNRLGSMAEHAEKGTNYRFLSHNQLKDLLVERTKENNDLKLESLNMSRQLATFARKMGDYERLVMAIAENDVPRINALLNTALRNGASVNTIIAQITEAVQGLRSTKGFTQFEHDLSLLIYRIGGNSLLYSLNHALGLPSLRTIGNSAHFVKIAPTFGPVSIDEIRVNIQKVILEPRALVGNTQKKAVVIMMDEVALEEHLDYFPMQNKVGGLCQKHSGTIPLELKAYTSVLTIVDKLRDGTVHFGKEMAVVAVRFGDEKNIYPILAYPTCKRESVEDMEKIYNLLMAAWEELGEQTYGEIRNFATDGDALRRKVGYRMFCKEEIPKDHPLFRILSNLPGLNLFTGPKLILQTFDWRHIVKRDSTVVRQPSGMCVDAGRVVNPHFLAQCLELLDDHDEKSVHKLLNPDDPQDVPRAIDLIEAIISLREIEIPQHNIDLSYTADSVRLLGHVFENFTLPFITPEFNLSRQICMLSTCAHIIFVLFREYRLDFMSNQLYGDTQSTIKNIVFSVAKQQLQDTEVDVNANEDGTDPLEGHFAFMRTAGGHNSAMNYKQGVERNGWACDIQGVYSRWPELAKESRRRRITRTEHKDHLNTSKWNADLKAGNCDLVDCWAQGESKAAQLLSANSRLTSDKYDFPKILATAGVDFLRPWGGDYYPGFADDADRSILNPTPPQSTAEPTDTSDILPGIDSESDSENEESTSEETAVTSEPESITLQELIEDDSPADNLASKPGFNPKSYVEDENGKPIHKASICRLVLNKEFVAKSKDRMDRAAGLGLGAVRCFTKIDSRSLKASASGNMTGSAFIPGDIFLTLIRHTKSVSMAVVKSTAIIHDGRPVRDIPVSTIRNPEARVKLTGQIVHLEAVKATSADLVGDEESTSAVADNSVTWLWTGTFLTRASKMKGTTVLTAKPVIVTVPGTTVELINPAVVDAHGRLSQAAANTINSSGTTWAIYHPYLVVLLTKLSQRLDNLRSLSLVKESLKFPYKSLSGEAALISDRGAALLSDKSSQGCLYCPEIPKNWRAHIGAHILRRLRGSPEPSIKKKARSGEEVGDTMPCGYCGRSGHPECQVKMKPESKKHEIDTKCHHKTNFQYKTADEARTKAGCRNVPIICGLCPTAQRKNDFVPAVWRYNMPEHLRTHHSEYASPQQPEGIPLPHHIWESIQISREEELAMGVKESLVSRVFTEVAPAIATGDATLKRTTKEGGGGKSKKPRPGAEP</sequence>
<feature type="region of interest" description="Disordered" evidence="1">
    <location>
        <begin position="753"/>
        <end position="833"/>
    </location>
</feature>
<evidence type="ECO:0000313" key="3">
    <source>
        <dbReference type="Proteomes" id="UP001362999"/>
    </source>
</evidence>
<name>A0AAW0ASR3_9AGAR</name>
<accession>A0AAW0ASR3</accession>
<gene>
    <name evidence="2" type="ORF">R3P38DRAFT_2543278</name>
</gene>
<reference evidence="2 3" key="1">
    <citation type="journal article" date="2024" name="J Genomics">
        <title>Draft genome sequencing and assembly of Favolaschia claudopus CIRM-BRFM 2984 isolated from oak limbs.</title>
        <authorList>
            <person name="Navarro D."/>
            <person name="Drula E."/>
            <person name="Chaduli D."/>
            <person name="Cazenave R."/>
            <person name="Ahrendt S."/>
            <person name="Wang J."/>
            <person name="Lipzen A."/>
            <person name="Daum C."/>
            <person name="Barry K."/>
            <person name="Grigoriev I.V."/>
            <person name="Favel A."/>
            <person name="Rosso M.N."/>
            <person name="Martin F."/>
        </authorList>
    </citation>
    <scope>NUCLEOTIDE SEQUENCE [LARGE SCALE GENOMIC DNA]</scope>
    <source>
        <strain evidence="2 3">CIRM-BRFM 2984</strain>
    </source>
</reference>
<comment type="caution">
    <text evidence="2">The sequence shown here is derived from an EMBL/GenBank/DDBJ whole genome shotgun (WGS) entry which is preliminary data.</text>
</comment>
<keyword evidence="3" id="KW-1185">Reference proteome</keyword>
<protein>
    <submittedName>
        <fullName evidence="2">Uncharacterized protein</fullName>
    </submittedName>
</protein>
<feature type="compositionally biased region" description="Polar residues" evidence="1">
    <location>
        <begin position="764"/>
        <end position="773"/>
    </location>
</feature>
<feature type="compositionally biased region" description="Acidic residues" evidence="1">
    <location>
        <begin position="781"/>
        <end position="792"/>
    </location>
</feature>
<organism evidence="2 3">
    <name type="scientific">Favolaschia claudopus</name>
    <dbReference type="NCBI Taxonomy" id="2862362"/>
    <lineage>
        <taxon>Eukaryota</taxon>
        <taxon>Fungi</taxon>
        <taxon>Dikarya</taxon>
        <taxon>Basidiomycota</taxon>
        <taxon>Agaricomycotina</taxon>
        <taxon>Agaricomycetes</taxon>
        <taxon>Agaricomycetidae</taxon>
        <taxon>Agaricales</taxon>
        <taxon>Marasmiineae</taxon>
        <taxon>Mycenaceae</taxon>
        <taxon>Favolaschia</taxon>
    </lineage>
</organism>
<proteinExistence type="predicted"/>
<dbReference type="EMBL" id="JAWWNJ010000053">
    <property type="protein sequence ID" value="KAK7015827.1"/>
    <property type="molecule type" value="Genomic_DNA"/>
</dbReference>
<feature type="compositionally biased region" description="Basic residues" evidence="1">
    <location>
        <begin position="1301"/>
        <end position="1311"/>
    </location>
</feature>
<dbReference type="Proteomes" id="UP001362999">
    <property type="component" value="Unassembled WGS sequence"/>
</dbReference>
<evidence type="ECO:0000313" key="2">
    <source>
        <dbReference type="EMBL" id="KAK7015827.1"/>
    </source>
</evidence>
<feature type="region of interest" description="Disordered" evidence="1">
    <location>
        <begin position="1285"/>
        <end position="1311"/>
    </location>
</feature>